<dbReference type="OrthoDB" id="2163411at2759"/>
<keyword evidence="7" id="KW-0479">Metal-binding</keyword>
<dbReference type="CDD" id="cd11785">
    <property type="entry name" value="SH3_SH3RF_C"/>
    <property type="match status" value="1"/>
</dbReference>
<feature type="compositionally biased region" description="Low complexity" evidence="15">
    <location>
        <begin position="698"/>
        <end position="710"/>
    </location>
</feature>
<dbReference type="InterPro" id="IPR001452">
    <property type="entry name" value="SH3_domain"/>
</dbReference>
<feature type="compositionally biased region" description="Low complexity" evidence="15">
    <location>
        <begin position="605"/>
        <end position="618"/>
    </location>
</feature>
<evidence type="ECO:0000313" key="18">
    <source>
        <dbReference type="EnsemblMetazoa" id="XP_008204009"/>
    </source>
</evidence>
<feature type="compositionally biased region" description="Polar residues" evidence="15">
    <location>
        <begin position="622"/>
        <end position="632"/>
    </location>
</feature>
<dbReference type="AlphaFoldDB" id="A0A7M7H8C7"/>
<feature type="domain" description="RING-type" evidence="17">
    <location>
        <begin position="12"/>
        <end position="53"/>
    </location>
</feature>
<dbReference type="PROSITE" id="PS50002">
    <property type="entry name" value="SH3"/>
    <property type="match status" value="4"/>
</dbReference>
<gene>
    <name evidence="18" type="primary">100122967</name>
</gene>
<dbReference type="GO" id="GO:0016567">
    <property type="term" value="P:protein ubiquitination"/>
    <property type="evidence" value="ECO:0007669"/>
    <property type="project" value="UniProtKB-UniPathway"/>
</dbReference>
<evidence type="ECO:0000259" key="16">
    <source>
        <dbReference type="PROSITE" id="PS50002"/>
    </source>
</evidence>
<accession>A0A7M7H8C7</accession>
<dbReference type="SMR" id="A0A7M7H8C7"/>
<sequence length="871" mass="93160">MDECMLNDLLECSVCLERLDTSSKVLPCQHTFCKKCLEEIVSTHRELRCPECRVLVSAKVDDLPPNVLLMRILEGMRNATPKGNKTPQRHHAPQRLLGGHQVTPSSPSITLNPPIAIVTPESAHQINVAAKQVHLHNRPYGRAIYDYISKVPGDLSFRKGDIIILRKKIDNNWYHGECGSNHGVFPLSYVQVMTPLPPHVPQCKALYDFRMSNDEEDGCLTFNKGEVISVIRRVDENWAEGKLLDRIGIFPLAFVELNSVARALMKLSTNVQPGPSRVAPPTPTNEETTPLIPTDHTRTVQASNQPRQQATVKQLQNPALPVSDSSSNVSSGGSSTTTSSPVITSPSSSSSSTTPSSPSSPAISPPTVANRHSTKRHSFTAVNSAHQPQPQHRHSAEILSLAVDAALAGAEAATNDPAFTSSQTSGSAGDQNPRHKRSGSSDLVLSQASSMTNSAPAGSSSASSSGATAAAASGVGSNLPAAYIALYPYKPQKADELELRKGGIYMVTERCQDGWFKGTSNRTQKCGVFPGNYVAPAKCQRGVCRSPSTVPLQNSASGTSSSASNIVPASQPSNASSEPRMPVTYTKVKGAAPQPYKLPPPELPPRALSPGPAGSSAAWHSPRQQPNQTQSPPRLPDQTVPVAAASIGRSHSAVMPSIFTSPGKLPLVTTTAATASSLATTTSVSDASKSPINTAHAATASASASSSTATPKSTEKVRIVKEKKEKGVSLMRRLTNIKKSKSPPPSTYSMDNPVFDDGNAGQSLSINPIHVRSGESGGIITGTMSNHHRKSNSLDAGTGKQVKQQLSSRDRERMYRFRCIVPYPPNSEFELELRVGDIIYVHKKRDDGWYKGTQQRTGRTGLFPASFVEAF</sequence>
<evidence type="ECO:0000256" key="3">
    <source>
        <dbReference type="ARBA" id="ARBA00008649"/>
    </source>
</evidence>
<proteinExistence type="inferred from homology"/>
<feature type="compositionally biased region" description="Low complexity" evidence="15">
    <location>
        <begin position="284"/>
        <end position="294"/>
    </location>
</feature>
<dbReference type="EnsemblMetazoa" id="XM_008205787">
    <property type="protein sequence ID" value="XP_008204009"/>
    <property type="gene ID" value="LOC100122967"/>
</dbReference>
<dbReference type="InterPro" id="IPR050384">
    <property type="entry name" value="Endophilin_SH3RF"/>
</dbReference>
<keyword evidence="6" id="KW-0808">Transferase</keyword>
<evidence type="ECO:0000256" key="12">
    <source>
        <dbReference type="ARBA" id="ARBA00022843"/>
    </source>
</evidence>
<dbReference type="Proteomes" id="UP000002358">
    <property type="component" value="Chromosome 3"/>
</dbReference>
<keyword evidence="9 13" id="KW-0863">Zinc-finger</keyword>
<evidence type="ECO:0000256" key="6">
    <source>
        <dbReference type="ARBA" id="ARBA00022679"/>
    </source>
</evidence>
<feature type="compositionally biased region" description="Low complexity" evidence="15">
    <location>
        <begin position="454"/>
        <end position="467"/>
    </location>
</feature>
<protein>
    <recommendedName>
        <fullName evidence="4">RING-type E3 ubiquitin transferase</fullName>
        <ecNumber evidence="4">2.3.2.27</ecNumber>
    </recommendedName>
</protein>
<dbReference type="CDD" id="cd11787">
    <property type="entry name" value="SH3_SH3RF_2"/>
    <property type="match status" value="1"/>
</dbReference>
<dbReference type="CDD" id="cd11786">
    <property type="entry name" value="SH3_SH3RF_1"/>
    <property type="match status" value="1"/>
</dbReference>
<evidence type="ECO:0000256" key="15">
    <source>
        <dbReference type="SAM" id="MobiDB-lite"/>
    </source>
</evidence>
<dbReference type="Gene3D" id="3.30.40.10">
    <property type="entry name" value="Zinc/RING finger domain, C3HC4 (zinc finger)"/>
    <property type="match status" value="1"/>
</dbReference>
<feature type="domain" description="SH3" evidence="16">
    <location>
        <begin position="198"/>
        <end position="260"/>
    </location>
</feature>
<dbReference type="InterPro" id="IPR017907">
    <property type="entry name" value="Znf_RING_CS"/>
</dbReference>
<dbReference type="CDD" id="cd11783">
    <property type="entry name" value="SH3_SH3RF_3"/>
    <property type="match status" value="1"/>
</dbReference>
<name>A0A7M7H8C7_NASVI</name>
<feature type="compositionally biased region" description="Polar residues" evidence="15">
    <location>
        <begin position="417"/>
        <end position="430"/>
    </location>
</feature>
<dbReference type="PROSITE" id="PS00518">
    <property type="entry name" value="ZF_RING_1"/>
    <property type="match status" value="1"/>
</dbReference>
<evidence type="ECO:0000256" key="4">
    <source>
        <dbReference type="ARBA" id="ARBA00012483"/>
    </source>
</evidence>
<reference evidence="18" key="1">
    <citation type="submission" date="2021-01" db="UniProtKB">
        <authorList>
            <consortium name="EnsemblMetazoa"/>
        </authorList>
    </citation>
    <scope>IDENTIFICATION</scope>
</reference>
<dbReference type="Pfam" id="PF14604">
    <property type="entry name" value="SH3_9"/>
    <property type="match status" value="2"/>
</dbReference>
<dbReference type="SMART" id="SM00184">
    <property type="entry name" value="RING"/>
    <property type="match status" value="1"/>
</dbReference>
<dbReference type="GO" id="GO:0005634">
    <property type="term" value="C:nucleus"/>
    <property type="evidence" value="ECO:0007669"/>
    <property type="project" value="UniProtKB-ARBA"/>
</dbReference>
<dbReference type="GO" id="GO:0008270">
    <property type="term" value="F:zinc ion binding"/>
    <property type="evidence" value="ECO:0007669"/>
    <property type="project" value="UniProtKB-KW"/>
</dbReference>
<dbReference type="InterPro" id="IPR001841">
    <property type="entry name" value="Znf_RING"/>
</dbReference>
<evidence type="ECO:0000256" key="13">
    <source>
        <dbReference type="PROSITE-ProRule" id="PRU00175"/>
    </source>
</evidence>
<feature type="compositionally biased region" description="Polar residues" evidence="15">
    <location>
        <begin position="565"/>
        <end position="577"/>
    </location>
</feature>
<dbReference type="SUPFAM" id="SSF57850">
    <property type="entry name" value="RING/U-box"/>
    <property type="match status" value="1"/>
</dbReference>
<organism evidence="18 19">
    <name type="scientific">Nasonia vitripennis</name>
    <name type="common">Parasitic wasp</name>
    <dbReference type="NCBI Taxonomy" id="7425"/>
    <lineage>
        <taxon>Eukaryota</taxon>
        <taxon>Metazoa</taxon>
        <taxon>Ecdysozoa</taxon>
        <taxon>Arthropoda</taxon>
        <taxon>Hexapoda</taxon>
        <taxon>Insecta</taxon>
        <taxon>Pterygota</taxon>
        <taxon>Neoptera</taxon>
        <taxon>Endopterygota</taxon>
        <taxon>Hymenoptera</taxon>
        <taxon>Apocrita</taxon>
        <taxon>Proctotrupomorpha</taxon>
        <taxon>Chalcidoidea</taxon>
        <taxon>Pteromalidae</taxon>
        <taxon>Pteromalinae</taxon>
        <taxon>Nasonia</taxon>
    </lineage>
</organism>
<feature type="compositionally biased region" description="Polar residues" evidence="15">
    <location>
        <begin position="440"/>
        <end position="453"/>
    </location>
</feature>
<evidence type="ECO:0000313" key="19">
    <source>
        <dbReference type="Proteomes" id="UP000002358"/>
    </source>
</evidence>
<dbReference type="PRINTS" id="PR00499">
    <property type="entry name" value="P67PHOX"/>
</dbReference>
<dbReference type="Gene3D" id="2.30.30.40">
    <property type="entry name" value="SH3 Domains"/>
    <property type="match status" value="4"/>
</dbReference>
<evidence type="ECO:0000256" key="5">
    <source>
        <dbReference type="ARBA" id="ARBA00022443"/>
    </source>
</evidence>
<evidence type="ECO:0000256" key="14">
    <source>
        <dbReference type="PROSITE-ProRule" id="PRU00192"/>
    </source>
</evidence>
<dbReference type="Pfam" id="PF00097">
    <property type="entry name" value="zf-C3HC4"/>
    <property type="match status" value="1"/>
</dbReference>
<dbReference type="InterPro" id="IPR036028">
    <property type="entry name" value="SH3-like_dom_sf"/>
</dbReference>
<keyword evidence="8" id="KW-0677">Repeat</keyword>
<feature type="region of interest" description="Disordered" evidence="15">
    <location>
        <begin position="415"/>
        <end position="467"/>
    </location>
</feature>
<dbReference type="Pfam" id="PF00018">
    <property type="entry name" value="SH3_1"/>
    <property type="match status" value="2"/>
</dbReference>
<dbReference type="PANTHER" id="PTHR14167">
    <property type="entry name" value="SH3 DOMAIN-CONTAINING"/>
    <property type="match status" value="1"/>
</dbReference>
<dbReference type="SMART" id="SM00326">
    <property type="entry name" value="SH3"/>
    <property type="match status" value="4"/>
</dbReference>
<feature type="compositionally biased region" description="Polar residues" evidence="15">
    <location>
        <begin position="299"/>
        <end position="317"/>
    </location>
</feature>
<keyword evidence="11" id="KW-0862">Zinc</keyword>
<dbReference type="InterPro" id="IPR035816">
    <property type="entry name" value="SH3RF1/SH3RF3_SH3_4"/>
</dbReference>
<keyword evidence="19" id="KW-1185">Reference proteome</keyword>
<keyword evidence="10" id="KW-0833">Ubl conjugation pathway</keyword>
<keyword evidence="12" id="KW-0832">Ubl conjugation</keyword>
<evidence type="ECO:0000256" key="7">
    <source>
        <dbReference type="ARBA" id="ARBA00022723"/>
    </source>
</evidence>
<dbReference type="PANTHER" id="PTHR14167:SF51">
    <property type="entry name" value="RING-TYPE E3 UBIQUITIN TRANSFERASE"/>
    <property type="match status" value="1"/>
</dbReference>
<dbReference type="EC" id="2.3.2.27" evidence="4"/>
<evidence type="ECO:0000256" key="9">
    <source>
        <dbReference type="ARBA" id="ARBA00022771"/>
    </source>
</evidence>
<evidence type="ECO:0000256" key="2">
    <source>
        <dbReference type="ARBA" id="ARBA00004906"/>
    </source>
</evidence>
<evidence type="ECO:0000259" key="17">
    <source>
        <dbReference type="PROSITE" id="PS50089"/>
    </source>
</evidence>
<comment type="pathway">
    <text evidence="2">Protein modification; protein ubiquitination.</text>
</comment>
<feature type="domain" description="SH3" evidence="16">
    <location>
        <begin position="478"/>
        <end position="539"/>
    </location>
</feature>
<dbReference type="InterPro" id="IPR013083">
    <property type="entry name" value="Znf_RING/FYVE/PHD"/>
</dbReference>
<dbReference type="InterPro" id="IPR028502">
    <property type="entry name" value="SH3RF3_RING-HC_Zfn"/>
</dbReference>
<dbReference type="SUPFAM" id="SSF50044">
    <property type="entry name" value="SH3-domain"/>
    <property type="match status" value="4"/>
</dbReference>
<dbReference type="CDD" id="cd16750">
    <property type="entry name" value="RING-HC_SH3RF3"/>
    <property type="match status" value="1"/>
</dbReference>
<dbReference type="FunFam" id="2.30.30.40:FF:000001">
    <property type="entry name" value="Sorbin and SH3 domain-containing protein 1 isoform 2"/>
    <property type="match status" value="1"/>
</dbReference>
<dbReference type="PROSITE" id="PS50089">
    <property type="entry name" value="ZF_RING_2"/>
    <property type="match status" value="1"/>
</dbReference>
<evidence type="ECO:0000256" key="8">
    <source>
        <dbReference type="ARBA" id="ARBA00022737"/>
    </source>
</evidence>
<dbReference type="FunFam" id="3.30.40.10:FF:000077">
    <property type="entry name" value="E3 ubiquitin-protein ligase SH3RF1 isoform X1"/>
    <property type="match status" value="1"/>
</dbReference>
<evidence type="ECO:0000256" key="1">
    <source>
        <dbReference type="ARBA" id="ARBA00000900"/>
    </source>
</evidence>
<evidence type="ECO:0000256" key="11">
    <source>
        <dbReference type="ARBA" id="ARBA00022833"/>
    </source>
</evidence>
<feature type="domain" description="SH3" evidence="16">
    <location>
        <begin position="136"/>
        <end position="195"/>
    </location>
</feature>
<feature type="domain" description="SH3" evidence="16">
    <location>
        <begin position="812"/>
        <end position="871"/>
    </location>
</feature>
<comment type="catalytic activity">
    <reaction evidence="1">
        <text>S-ubiquitinyl-[E2 ubiquitin-conjugating enzyme]-L-cysteine + [acceptor protein]-L-lysine = [E2 ubiquitin-conjugating enzyme]-L-cysteine + N(6)-ubiquitinyl-[acceptor protein]-L-lysine.</text>
        <dbReference type="EC" id="2.3.2.27"/>
    </reaction>
</comment>
<evidence type="ECO:0000256" key="10">
    <source>
        <dbReference type="ARBA" id="ARBA00022786"/>
    </source>
</evidence>
<feature type="region of interest" description="Disordered" evidence="15">
    <location>
        <begin position="271"/>
        <end position="394"/>
    </location>
</feature>
<comment type="similarity">
    <text evidence="3">Belongs to the SH3RF family.</text>
</comment>
<feature type="region of interest" description="Disordered" evidence="15">
    <location>
        <begin position="698"/>
        <end position="718"/>
    </location>
</feature>
<feature type="compositionally biased region" description="Low complexity" evidence="15">
    <location>
        <begin position="555"/>
        <end position="564"/>
    </location>
</feature>
<feature type="region of interest" description="Disordered" evidence="15">
    <location>
        <begin position="547"/>
        <end position="638"/>
    </location>
</feature>
<dbReference type="InterPro" id="IPR018957">
    <property type="entry name" value="Znf_C3HC4_RING-type"/>
</dbReference>
<dbReference type="GO" id="GO:0061630">
    <property type="term" value="F:ubiquitin protein ligase activity"/>
    <property type="evidence" value="ECO:0007669"/>
    <property type="project" value="UniProtKB-EC"/>
</dbReference>
<dbReference type="UniPathway" id="UPA00143"/>
<feature type="compositionally biased region" description="Low complexity" evidence="15">
    <location>
        <begin position="321"/>
        <end position="368"/>
    </location>
</feature>
<keyword evidence="5 14" id="KW-0728">SH3 domain</keyword>
<feature type="compositionally biased region" description="Polar residues" evidence="15">
    <location>
        <begin position="380"/>
        <end position="390"/>
    </location>
</feature>